<dbReference type="GO" id="GO:0009252">
    <property type="term" value="P:peptidoglycan biosynthetic process"/>
    <property type="evidence" value="ECO:0007669"/>
    <property type="project" value="UniProtKB-UniRule"/>
</dbReference>
<feature type="binding site" evidence="15">
    <location>
        <position position="261"/>
    </location>
    <ligand>
        <name>Mg(2+)</name>
        <dbReference type="ChEBI" id="CHEBI:18420"/>
        <label>2</label>
    </ligand>
</feature>
<keyword evidence="15" id="KW-0460">Magnesium</keyword>
<dbReference type="AlphaFoldDB" id="A0A6V8LUG2"/>
<keyword evidence="19" id="KW-1185">Reference proteome</keyword>
<dbReference type="NCBIfam" id="NF002378">
    <property type="entry name" value="PRK01372.1"/>
    <property type="match status" value="1"/>
</dbReference>
<dbReference type="Pfam" id="PF07478">
    <property type="entry name" value="Dala_Dala_lig_C"/>
    <property type="match status" value="1"/>
</dbReference>
<dbReference type="GO" id="GO:0008360">
    <property type="term" value="P:regulation of cell shape"/>
    <property type="evidence" value="ECO:0007669"/>
    <property type="project" value="UniProtKB-KW"/>
</dbReference>
<keyword evidence="8 16" id="KW-0067">ATP-binding</keyword>
<comment type="cofactor">
    <cofactor evidence="15">
        <name>Mg(2+)</name>
        <dbReference type="ChEBI" id="CHEBI:18420"/>
    </cofactor>
    <cofactor evidence="15">
        <name>Mn(2+)</name>
        <dbReference type="ChEBI" id="CHEBI:29035"/>
    </cofactor>
    <text evidence="15">Binds 2 magnesium or manganese ions per subunit.</text>
</comment>
<evidence type="ECO:0000256" key="13">
    <source>
        <dbReference type="HAMAP-Rule" id="MF_00047"/>
    </source>
</evidence>
<dbReference type="GO" id="GO:0008716">
    <property type="term" value="F:D-alanine-D-alanine ligase activity"/>
    <property type="evidence" value="ECO:0007669"/>
    <property type="project" value="UniProtKB-UniRule"/>
</dbReference>
<dbReference type="RefSeq" id="WP_173087179.1">
    <property type="nucleotide sequence ID" value="NZ_BLTE01000030.1"/>
</dbReference>
<reference evidence="18 19" key="1">
    <citation type="submission" date="2020-04" db="EMBL/GenBank/DDBJ databases">
        <authorList>
            <consortium name="Desulfovibrio sp. FSS-1 genome sequencing consortium"/>
            <person name="Shimoshige H."/>
            <person name="Kobayashi H."/>
            <person name="Maekawa T."/>
        </authorList>
    </citation>
    <scope>NUCLEOTIDE SEQUENCE [LARGE SCALE GENOMIC DNA]</scope>
    <source>
        <strain evidence="18 19">SIID29052-01</strain>
    </source>
</reference>
<evidence type="ECO:0000313" key="18">
    <source>
        <dbReference type="EMBL" id="GFK96043.1"/>
    </source>
</evidence>
<evidence type="ECO:0000256" key="5">
    <source>
        <dbReference type="ARBA" id="ARBA00022490"/>
    </source>
</evidence>
<dbReference type="PROSITE" id="PS00843">
    <property type="entry name" value="DALA_DALA_LIGASE_1"/>
    <property type="match status" value="1"/>
</dbReference>
<dbReference type="UniPathway" id="UPA00219"/>
<feature type="active site" evidence="14">
    <location>
        <position position="272"/>
    </location>
</feature>
<dbReference type="GO" id="GO:0071555">
    <property type="term" value="P:cell wall organization"/>
    <property type="evidence" value="ECO:0007669"/>
    <property type="project" value="UniProtKB-KW"/>
</dbReference>
<evidence type="ECO:0000256" key="10">
    <source>
        <dbReference type="ARBA" id="ARBA00022984"/>
    </source>
</evidence>
<accession>A0A6V8LUG2</accession>
<dbReference type="InterPro" id="IPR011095">
    <property type="entry name" value="Dala_Dala_lig_C"/>
</dbReference>
<keyword evidence="10 13" id="KW-0573">Peptidoglycan synthesis</keyword>
<evidence type="ECO:0000259" key="17">
    <source>
        <dbReference type="PROSITE" id="PS50975"/>
    </source>
</evidence>
<comment type="pathway">
    <text evidence="13">Cell wall biogenesis; peptidoglycan biosynthesis.</text>
</comment>
<feature type="binding site" evidence="15">
    <location>
        <position position="249"/>
    </location>
    <ligand>
        <name>Mg(2+)</name>
        <dbReference type="ChEBI" id="CHEBI:18420"/>
        <label>1</label>
    </ligand>
</feature>
<comment type="catalytic activity">
    <reaction evidence="12 13">
        <text>2 D-alanine + ATP = D-alanyl-D-alanine + ADP + phosphate + H(+)</text>
        <dbReference type="Rhea" id="RHEA:11224"/>
        <dbReference type="ChEBI" id="CHEBI:15378"/>
        <dbReference type="ChEBI" id="CHEBI:30616"/>
        <dbReference type="ChEBI" id="CHEBI:43474"/>
        <dbReference type="ChEBI" id="CHEBI:57416"/>
        <dbReference type="ChEBI" id="CHEBI:57822"/>
        <dbReference type="ChEBI" id="CHEBI:456216"/>
        <dbReference type="EC" id="6.3.2.4"/>
    </reaction>
</comment>
<protein>
    <recommendedName>
        <fullName evidence="4 13">D-alanine--D-alanine ligase</fullName>
        <ecNumber evidence="4 13">6.3.2.4</ecNumber>
    </recommendedName>
    <alternativeName>
        <fullName evidence="13">D-Ala-D-Ala ligase</fullName>
    </alternativeName>
    <alternativeName>
        <fullName evidence="13">D-alanylalanine synthetase</fullName>
    </alternativeName>
</protein>
<dbReference type="SUPFAM" id="SSF52440">
    <property type="entry name" value="PreATP-grasp domain"/>
    <property type="match status" value="1"/>
</dbReference>
<keyword evidence="9 13" id="KW-0133">Cell shape</keyword>
<evidence type="ECO:0000256" key="15">
    <source>
        <dbReference type="PIRSR" id="PIRSR039102-3"/>
    </source>
</evidence>
<keyword evidence="15" id="KW-0479">Metal-binding</keyword>
<feature type="domain" description="ATP-grasp" evidence="17">
    <location>
        <begin position="100"/>
        <end position="294"/>
    </location>
</feature>
<dbReference type="Proteomes" id="UP000494245">
    <property type="component" value="Unassembled WGS sequence"/>
</dbReference>
<dbReference type="PANTHER" id="PTHR23132:SF23">
    <property type="entry name" value="D-ALANINE--D-ALANINE LIGASE B"/>
    <property type="match status" value="1"/>
</dbReference>
<dbReference type="SUPFAM" id="SSF56059">
    <property type="entry name" value="Glutathione synthetase ATP-binding domain-like"/>
    <property type="match status" value="1"/>
</dbReference>
<dbReference type="InterPro" id="IPR013815">
    <property type="entry name" value="ATP_grasp_subdomain_1"/>
</dbReference>
<dbReference type="HAMAP" id="MF_00047">
    <property type="entry name" value="Dala_Dala_lig"/>
    <property type="match status" value="1"/>
</dbReference>
<comment type="cofactor">
    <cofactor evidence="1">
        <name>Mn(2+)</name>
        <dbReference type="ChEBI" id="CHEBI:29035"/>
    </cofactor>
</comment>
<name>A0A6V8LUG2_9BACT</name>
<sequence>MNILLIAGGWSSEREVSLSGARQIHAALETLGHRVTLLDPLADFDSIVEASRRADFAFLNLHGAPGEDGIVQALLDASGCPYQGSGARASLLALDKAASKQLFRQGGLLTPDWELLTAPPGPDWRPGFGLPAFFKPNAGGSSVGMSLVREAAELPAALDAAFAQSRAVLAEPALDGPEVTCAVLGGEALPPILIKPKACIFFDYQSKYVQDAAEEICPAPLPGDTLEAIRRAALAAHGLLGLAGYSRSDFILTPQGPSILETNTLPGMTSTSLLPRAARVHGLEFPDLLARLIELGLAEKSRRSGLD</sequence>
<evidence type="ECO:0000256" key="9">
    <source>
        <dbReference type="ARBA" id="ARBA00022960"/>
    </source>
</evidence>
<dbReference type="InterPro" id="IPR000291">
    <property type="entry name" value="D-Ala_lig_Van_CS"/>
</dbReference>
<feature type="active site" evidence="14">
    <location>
        <position position="13"/>
    </location>
</feature>
<dbReference type="InterPro" id="IPR011761">
    <property type="entry name" value="ATP-grasp"/>
</dbReference>
<comment type="function">
    <text evidence="13">Cell wall formation.</text>
</comment>
<comment type="subcellular location">
    <subcellularLocation>
        <location evidence="2 13">Cytoplasm</location>
    </subcellularLocation>
</comment>
<comment type="similarity">
    <text evidence="3 13">Belongs to the D-alanine--D-alanine ligase family.</text>
</comment>
<evidence type="ECO:0000256" key="1">
    <source>
        <dbReference type="ARBA" id="ARBA00001936"/>
    </source>
</evidence>
<feature type="binding site" evidence="15">
    <location>
        <position position="261"/>
    </location>
    <ligand>
        <name>Mg(2+)</name>
        <dbReference type="ChEBI" id="CHEBI:18420"/>
        <label>1</label>
    </ligand>
</feature>
<evidence type="ECO:0000256" key="2">
    <source>
        <dbReference type="ARBA" id="ARBA00004496"/>
    </source>
</evidence>
<comment type="caution">
    <text evidence="18">The sequence shown here is derived from an EMBL/GenBank/DDBJ whole genome shotgun (WGS) entry which is preliminary data.</text>
</comment>
<evidence type="ECO:0000256" key="14">
    <source>
        <dbReference type="PIRSR" id="PIRSR039102-1"/>
    </source>
</evidence>
<reference evidence="18 19" key="2">
    <citation type="submission" date="2020-05" db="EMBL/GenBank/DDBJ databases">
        <title>Draft genome sequence of Desulfovibrio sp. strainFSS-1.</title>
        <authorList>
            <person name="Shimoshige H."/>
            <person name="Kobayashi H."/>
            <person name="Maekawa T."/>
        </authorList>
    </citation>
    <scope>NUCLEOTIDE SEQUENCE [LARGE SCALE GENOMIC DNA]</scope>
    <source>
        <strain evidence="18 19">SIID29052-01</strain>
    </source>
</reference>
<evidence type="ECO:0000256" key="4">
    <source>
        <dbReference type="ARBA" id="ARBA00012216"/>
    </source>
</evidence>
<keyword evidence="15" id="KW-0464">Manganese</keyword>
<proteinExistence type="inferred from homology"/>
<dbReference type="PROSITE" id="PS00844">
    <property type="entry name" value="DALA_DALA_LIGASE_2"/>
    <property type="match status" value="1"/>
</dbReference>
<evidence type="ECO:0000256" key="12">
    <source>
        <dbReference type="ARBA" id="ARBA00047614"/>
    </source>
</evidence>
<dbReference type="InterPro" id="IPR005905">
    <property type="entry name" value="D_ala_D_ala"/>
</dbReference>
<keyword evidence="5 13" id="KW-0963">Cytoplasm</keyword>
<dbReference type="InterPro" id="IPR016185">
    <property type="entry name" value="PreATP-grasp_dom_sf"/>
</dbReference>
<dbReference type="EMBL" id="BLTE01000030">
    <property type="protein sequence ID" value="GFK96043.1"/>
    <property type="molecule type" value="Genomic_DNA"/>
</dbReference>
<dbReference type="PROSITE" id="PS50975">
    <property type="entry name" value="ATP_GRASP"/>
    <property type="match status" value="1"/>
</dbReference>
<feature type="active site" evidence="14">
    <location>
        <position position="141"/>
    </location>
</feature>
<keyword evidence="6 13" id="KW-0436">Ligase</keyword>
<organism evidence="18 19">
    <name type="scientific">Fundidesulfovibrio magnetotacticus</name>
    <dbReference type="NCBI Taxonomy" id="2730080"/>
    <lineage>
        <taxon>Bacteria</taxon>
        <taxon>Pseudomonadati</taxon>
        <taxon>Thermodesulfobacteriota</taxon>
        <taxon>Desulfovibrionia</taxon>
        <taxon>Desulfovibrionales</taxon>
        <taxon>Desulfovibrionaceae</taxon>
        <taxon>Fundidesulfovibrio</taxon>
    </lineage>
</organism>
<dbReference type="Gene3D" id="3.30.1490.20">
    <property type="entry name" value="ATP-grasp fold, A domain"/>
    <property type="match status" value="1"/>
</dbReference>
<dbReference type="PIRSF" id="PIRSF039102">
    <property type="entry name" value="Ddl/VanB"/>
    <property type="match status" value="1"/>
</dbReference>
<evidence type="ECO:0000256" key="16">
    <source>
        <dbReference type="PROSITE-ProRule" id="PRU00409"/>
    </source>
</evidence>
<keyword evidence="7 16" id="KW-0547">Nucleotide-binding</keyword>
<gene>
    <name evidence="13 18" type="primary">ddl</name>
    <name evidence="18" type="ORF">NNJEOMEG_03917</name>
</gene>
<dbReference type="EC" id="6.3.2.4" evidence="4 13"/>
<dbReference type="GO" id="GO:0005737">
    <property type="term" value="C:cytoplasm"/>
    <property type="evidence" value="ECO:0007669"/>
    <property type="project" value="UniProtKB-SubCell"/>
</dbReference>
<feature type="binding site" evidence="15">
    <location>
        <position position="263"/>
    </location>
    <ligand>
        <name>Mg(2+)</name>
        <dbReference type="ChEBI" id="CHEBI:18420"/>
        <label>2</label>
    </ligand>
</feature>
<evidence type="ECO:0000313" key="19">
    <source>
        <dbReference type="Proteomes" id="UP000494245"/>
    </source>
</evidence>
<dbReference type="GO" id="GO:0005524">
    <property type="term" value="F:ATP binding"/>
    <property type="evidence" value="ECO:0007669"/>
    <property type="project" value="UniProtKB-UniRule"/>
</dbReference>
<evidence type="ECO:0000256" key="3">
    <source>
        <dbReference type="ARBA" id="ARBA00010871"/>
    </source>
</evidence>
<dbReference type="PANTHER" id="PTHR23132">
    <property type="entry name" value="D-ALANINE--D-ALANINE LIGASE"/>
    <property type="match status" value="1"/>
</dbReference>
<evidence type="ECO:0000256" key="6">
    <source>
        <dbReference type="ARBA" id="ARBA00022598"/>
    </source>
</evidence>
<keyword evidence="11 13" id="KW-0961">Cell wall biogenesis/degradation</keyword>
<dbReference type="Gene3D" id="3.40.50.20">
    <property type="match status" value="1"/>
</dbReference>
<dbReference type="Gene3D" id="3.30.470.20">
    <property type="entry name" value="ATP-grasp fold, B domain"/>
    <property type="match status" value="1"/>
</dbReference>
<evidence type="ECO:0000256" key="7">
    <source>
        <dbReference type="ARBA" id="ARBA00022741"/>
    </source>
</evidence>
<dbReference type="GO" id="GO:0046872">
    <property type="term" value="F:metal ion binding"/>
    <property type="evidence" value="ECO:0007669"/>
    <property type="project" value="UniProtKB-KW"/>
</dbReference>
<evidence type="ECO:0000256" key="8">
    <source>
        <dbReference type="ARBA" id="ARBA00022840"/>
    </source>
</evidence>
<evidence type="ECO:0000256" key="11">
    <source>
        <dbReference type="ARBA" id="ARBA00023316"/>
    </source>
</evidence>